<comment type="function">
    <text evidence="12 14">F(1)F(0) ATP synthase produces ATP from ADP in the presence of a proton or sodium gradient. F-type ATPases consist of two structural domains, F(1) containing the extramembraneous catalytic core and F(0) containing the membrane proton channel, linked together by a central stalk and a peripheral stalk. During catalysis, ATP synthesis in the catalytic domain of F(1) is coupled via a rotary mechanism of the central stalk subunits to proton translocation.</text>
</comment>
<accession>D7WDE9</accession>
<evidence type="ECO:0000256" key="15">
    <source>
        <dbReference type="RuleBase" id="RU003848"/>
    </source>
</evidence>
<evidence type="ECO:0000256" key="13">
    <source>
        <dbReference type="ARBA" id="ARBA00025830"/>
    </source>
</evidence>
<keyword evidence="4 14" id="KW-1003">Cell membrane</keyword>
<evidence type="ECO:0000256" key="5">
    <source>
        <dbReference type="ARBA" id="ARBA00022547"/>
    </source>
</evidence>
<gene>
    <name evidence="14 17" type="primary">atpF</name>
    <name evidence="17" type="ORF">HMPREF0291_11837</name>
</gene>
<evidence type="ECO:0000256" key="8">
    <source>
        <dbReference type="ARBA" id="ARBA00022989"/>
    </source>
</evidence>
<dbReference type="CDD" id="cd06503">
    <property type="entry name" value="ATP-synt_Fo_b"/>
    <property type="match status" value="1"/>
</dbReference>
<comment type="function">
    <text evidence="14">Component of the F(0) channel, it forms part of the peripheral stalk, linking F(1) to F(0).</text>
</comment>
<keyword evidence="16" id="KW-0175">Coiled coil</keyword>
<keyword evidence="11 14" id="KW-0066">ATP synthesis</keyword>
<dbReference type="GO" id="GO:0046933">
    <property type="term" value="F:proton-transporting ATP synthase activity, rotational mechanism"/>
    <property type="evidence" value="ECO:0007669"/>
    <property type="project" value="UniProtKB-UniRule"/>
</dbReference>
<evidence type="ECO:0000256" key="10">
    <source>
        <dbReference type="ARBA" id="ARBA00023136"/>
    </source>
</evidence>
<keyword evidence="7 14" id="KW-0375">Hydrogen ion transport</keyword>
<keyword evidence="10 14" id="KW-0472">Membrane</keyword>
<comment type="similarity">
    <text evidence="2 14 15">Belongs to the ATPase B chain family.</text>
</comment>
<dbReference type="GO" id="GO:0045259">
    <property type="term" value="C:proton-transporting ATP synthase complex"/>
    <property type="evidence" value="ECO:0007669"/>
    <property type="project" value="UniProtKB-KW"/>
</dbReference>
<sequence length="198" mass="21682">MTNVIHLLAAEGGEKLNLEGDPAGASPSILLPAPYDIVWSLVVFIIVFILFWKFVLPKFQEVLAEREDRIKGGIERAESAQAQAKAALEKNNAQLAQARAEANEIREAAREKGKEIEAQARANAEAESRRIVEAGEKQLMASREQVIAELRNEIGQNSINLAEELLGEELSDSTRRSNTIDSFLSQLDTVSARSASGK</sequence>
<proteinExistence type="inferred from homology"/>
<reference evidence="17" key="1">
    <citation type="submission" date="2010-06" db="EMBL/GenBank/DDBJ databases">
        <authorList>
            <person name="Muzny D."/>
            <person name="Qin X."/>
            <person name="Buhay C."/>
            <person name="Dugan-Rocha S."/>
            <person name="Ding Y."/>
            <person name="Chen G."/>
            <person name="Hawes A."/>
            <person name="Holder M."/>
            <person name="Jhangiani S."/>
            <person name="Johnson A."/>
            <person name="Khan Z."/>
            <person name="Li Z."/>
            <person name="Liu W."/>
            <person name="Liu X."/>
            <person name="Perez L."/>
            <person name="Shen H."/>
            <person name="Wang Q."/>
            <person name="Watt J."/>
            <person name="Xi L."/>
            <person name="Xin Y."/>
            <person name="Zhou J."/>
            <person name="Deng J."/>
            <person name="Jiang H."/>
            <person name="Liu Y."/>
            <person name="Qu J."/>
            <person name="Song X.-Z."/>
            <person name="Zhang L."/>
            <person name="Villasana D."/>
            <person name="Johnson A."/>
            <person name="Liu J."/>
            <person name="Liyanage D."/>
            <person name="Lorensuhewa L."/>
            <person name="Robinson T."/>
            <person name="Song A."/>
            <person name="Song B.-B."/>
            <person name="Dinh H."/>
            <person name="Thornton R."/>
            <person name="Coyle M."/>
            <person name="Francisco L."/>
            <person name="Jackson L."/>
            <person name="Javaid M."/>
            <person name="Korchina V."/>
            <person name="Kovar C."/>
            <person name="Mata R."/>
            <person name="Mathew T."/>
            <person name="Ngo R."/>
            <person name="Nguyen L."/>
            <person name="Nguyen N."/>
            <person name="Okwuonu G."/>
            <person name="Ongeri F."/>
            <person name="Pham C."/>
            <person name="Simmons D."/>
            <person name="Wilczek-Boney K."/>
            <person name="Hale W."/>
            <person name="Jakkamsetti A."/>
            <person name="Pham P."/>
            <person name="Ruth R."/>
            <person name="San Lucas F."/>
            <person name="Warren J."/>
            <person name="Zhang J."/>
            <person name="Zhao Z."/>
            <person name="Zhou C."/>
            <person name="Zhu D."/>
            <person name="Lee S."/>
            <person name="Bess C."/>
            <person name="Blankenburg K."/>
            <person name="Forbes L."/>
            <person name="Fu Q."/>
            <person name="Gubbala S."/>
            <person name="Hirani K."/>
            <person name="Jayaseelan J.C."/>
            <person name="Lara F."/>
            <person name="Munidasa M."/>
            <person name="Palculict T."/>
            <person name="Patil S."/>
            <person name="Pu L.-L."/>
            <person name="Saada N."/>
            <person name="Tang L."/>
            <person name="Weissenberger G."/>
            <person name="Zhu Y."/>
            <person name="Hemphill L."/>
            <person name="Shang Y."/>
            <person name="Youmans B."/>
            <person name="Ayvaz T."/>
            <person name="Ross M."/>
            <person name="Santibanez J."/>
            <person name="Aqrawi P."/>
            <person name="Gross S."/>
            <person name="Joshi V."/>
            <person name="Fowler G."/>
            <person name="Nazareth L."/>
            <person name="Reid J."/>
            <person name="Worley K."/>
            <person name="Petrosino J."/>
            <person name="Highlander S."/>
            <person name="Gibbs R."/>
        </authorList>
    </citation>
    <scope>NUCLEOTIDE SEQUENCE [LARGE SCALE GENOMIC DNA]</scope>
    <source>
        <strain evidence="17">ATCC 33030</strain>
    </source>
</reference>
<dbReference type="NCBIfam" id="TIGR01144">
    <property type="entry name" value="ATP_synt_b"/>
    <property type="match status" value="1"/>
</dbReference>
<evidence type="ECO:0000256" key="9">
    <source>
        <dbReference type="ARBA" id="ARBA00023065"/>
    </source>
</evidence>
<evidence type="ECO:0000256" key="11">
    <source>
        <dbReference type="ARBA" id="ARBA00023310"/>
    </source>
</evidence>
<dbReference type="GO" id="GO:0016787">
    <property type="term" value="F:hydrolase activity"/>
    <property type="evidence" value="ECO:0007669"/>
    <property type="project" value="UniProtKB-KW"/>
</dbReference>
<dbReference type="EMBL" id="ACLJ02000003">
    <property type="protein sequence ID" value="EFK54180.1"/>
    <property type="molecule type" value="Genomic_DNA"/>
</dbReference>
<comment type="subcellular location">
    <subcellularLocation>
        <location evidence="1 14">Cell membrane</location>
        <topology evidence="1 14">Single-pass membrane protein</topology>
    </subcellularLocation>
</comment>
<dbReference type="RefSeq" id="WP_005290548.1">
    <property type="nucleotide sequence ID" value="NZ_CM000961.1"/>
</dbReference>
<evidence type="ECO:0000256" key="7">
    <source>
        <dbReference type="ARBA" id="ARBA00022781"/>
    </source>
</evidence>
<comment type="caution">
    <text evidence="17">The sequence shown here is derived from an EMBL/GenBank/DDBJ whole genome shotgun (WGS) entry which is preliminary data.</text>
</comment>
<keyword evidence="5 14" id="KW-0138">CF(0)</keyword>
<dbReference type="Gene3D" id="1.20.5.620">
    <property type="entry name" value="F1F0 ATP synthase subunit B, membrane domain"/>
    <property type="match status" value="1"/>
</dbReference>
<dbReference type="Pfam" id="PF00430">
    <property type="entry name" value="ATP-synt_B"/>
    <property type="match status" value="1"/>
</dbReference>
<dbReference type="HOGENOM" id="CLU_079215_5_2_11"/>
<evidence type="ECO:0000256" key="2">
    <source>
        <dbReference type="ARBA" id="ARBA00005513"/>
    </source>
</evidence>
<keyword evidence="18" id="KW-1185">Reference proteome</keyword>
<dbReference type="NCBIfam" id="NF004412">
    <property type="entry name" value="PRK05759.1-3"/>
    <property type="match status" value="1"/>
</dbReference>
<dbReference type="InterPro" id="IPR002146">
    <property type="entry name" value="ATP_synth_b/b'su_bac/chlpt"/>
</dbReference>
<dbReference type="Proteomes" id="UP000004208">
    <property type="component" value="Unassembled WGS sequence"/>
</dbReference>
<dbReference type="PANTHER" id="PTHR33445">
    <property type="entry name" value="ATP SYNTHASE SUBUNIT B', CHLOROPLASTIC"/>
    <property type="match status" value="1"/>
</dbReference>
<keyword evidence="8 14" id="KW-1133">Transmembrane helix</keyword>
<dbReference type="InterPro" id="IPR028987">
    <property type="entry name" value="ATP_synth_B-like_membr_sf"/>
</dbReference>
<feature type="coiled-coil region" evidence="16">
    <location>
        <begin position="74"/>
        <end position="119"/>
    </location>
</feature>
<dbReference type="InterPro" id="IPR005864">
    <property type="entry name" value="ATP_synth_F0_bsu_bac"/>
</dbReference>
<keyword evidence="9 14" id="KW-0406">Ion transport</keyword>
<evidence type="ECO:0000256" key="16">
    <source>
        <dbReference type="SAM" id="Coils"/>
    </source>
</evidence>
<organism evidence="17 18">
    <name type="scientific">Corynebacterium genitalium ATCC 33030</name>
    <dbReference type="NCBI Taxonomy" id="585529"/>
    <lineage>
        <taxon>Bacteria</taxon>
        <taxon>Bacillati</taxon>
        <taxon>Actinomycetota</taxon>
        <taxon>Actinomycetes</taxon>
        <taxon>Mycobacteriales</taxon>
        <taxon>Corynebacteriaceae</taxon>
        <taxon>Corynebacterium</taxon>
    </lineage>
</organism>
<name>D7WDE9_9CORY</name>
<evidence type="ECO:0000256" key="3">
    <source>
        <dbReference type="ARBA" id="ARBA00022448"/>
    </source>
</evidence>
<dbReference type="InterPro" id="IPR050059">
    <property type="entry name" value="ATP_synthase_B_chain"/>
</dbReference>
<evidence type="ECO:0000256" key="12">
    <source>
        <dbReference type="ARBA" id="ARBA00025198"/>
    </source>
</evidence>
<evidence type="ECO:0000313" key="17">
    <source>
        <dbReference type="EMBL" id="EFK54180.1"/>
    </source>
</evidence>
<evidence type="ECO:0000256" key="4">
    <source>
        <dbReference type="ARBA" id="ARBA00022475"/>
    </source>
</evidence>
<dbReference type="GO" id="GO:0046961">
    <property type="term" value="F:proton-transporting ATPase activity, rotational mechanism"/>
    <property type="evidence" value="ECO:0007669"/>
    <property type="project" value="TreeGrafter"/>
</dbReference>
<protein>
    <recommendedName>
        <fullName evidence="14">ATP synthase subunit b</fullName>
    </recommendedName>
    <alternativeName>
        <fullName evidence="14">ATP synthase F(0) sector subunit b</fullName>
    </alternativeName>
    <alternativeName>
        <fullName evidence="14">ATPase subunit I</fullName>
    </alternativeName>
    <alternativeName>
        <fullName evidence="14">F-type ATPase subunit b</fullName>
        <shortName evidence="14">F-ATPase subunit b</shortName>
    </alternativeName>
</protein>
<dbReference type="HAMAP" id="MF_01398">
    <property type="entry name" value="ATP_synth_b_bprime"/>
    <property type="match status" value="1"/>
</dbReference>
<evidence type="ECO:0000256" key="1">
    <source>
        <dbReference type="ARBA" id="ARBA00004162"/>
    </source>
</evidence>
<keyword evidence="6 14" id="KW-0812">Transmembrane</keyword>
<comment type="subunit">
    <text evidence="13 14">F-type ATPases have 2 components, F(1) - the catalytic core - and F(0) - the membrane proton channel. F(1) has five subunits: alpha(3), beta(3), gamma(1), delta(1), epsilon(1). F(0) has three main subunits: a(1), b(2) and c(10-14). The alpha and beta chains form an alternating ring which encloses part of the gamma chain. F(1) is attached to F(0) by a central stalk formed by the gamma and epsilon chains, while a peripheral stalk is formed by the delta and b chains.</text>
</comment>
<evidence type="ECO:0000313" key="18">
    <source>
        <dbReference type="Proteomes" id="UP000004208"/>
    </source>
</evidence>
<dbReference type="eggNOG" id="COG0711">
    <property type="taxonomic scope" value="Bacteria"/>
</dbReference>
<keyword evidence="3 14" id="KW-0813">Transport</keyword>
<evidence type="ECO:0000256" key="6">
    <source>
        <dbReference type="ARBA" id="ARBA00022692"/>
    </source>
</evidence>
<dbReference type="GO" id="GO:0005886">
    <property type="term" value="C:plasma membrane"/>
    <property type="evidence" value="ECO:0007669"/>
    <property type="project" value="UniProtKB-SubCell"/>
</dbReference>
<dbReference type="OrthoDB" id="5242917at2"/>
<dbReference type="AlphaFoldDB" id="D7WDE9"/>
<feature type="transmembrane region" description="Helical" evidence="14">
    <location>
        <begin position="37"/>
        <end position="56"/>
    </location>
</feature>
<dbReference type="SUPFAM" id="SSF81573">
    <property type="entry name" value="F1F0 ATP synthase subunit B, membrane domain"/>
    <property type="match status" value="1"/>
</dbReference>
<dbReference type="STRING" id="585529.HMPREF0291_11837"/>
<keyword evidence="17" id="KW-0378">Hydrolase</keyword>
<evidence type="ECO:0000256" key="14">
    <source>
        <dbReference type="HAMAP-Rule" id="MF_01398"/>
    </source>
</evidence>
<dbReference type="PANTHER" id="PTHR33445:SF1">
    <property type="entry name" value="ATP SYNTHASE SUBUNIT B"/>
    <property type="match status" value="1"/>
</dbReference>